<dbReference type="KEGG" id="scd:Spica_2689"/>
<evidence type="ECO:0000313" key="12">
    <source>
        <dbReference type="EMBL" id="AEJ20786.1"/>
    </source>
</evidence>
<keyword evidence="7" id="KW-0432">Leucine biosynthesis</keyword>
<dbReference type="OrthoDB" id="9777465at2"/>
<feature type="domain" description="Aconitase A/isopropylmalate dehydratase small subunit swivel" evidence="11">
    <location>
        <begin position="16"/>
        <end position="117"/>
    </location>
</feature>
<dbReference type="RefSeq" id="WP_013970064.1">
    <property type="nucleotide sequence ID" value="NC_015732.1"/>
</dbReference>
<dbReference type="Proteomes" id="UP000000503">
    <property type="component" value="Chromosome"/>
</dbReference>
<dbReference type="UniPathway" id="UPA00048">
    <property type="reaction ID" value="UER00071"/>
</dbReference>
<dbReference type="AlphaFoldDB" id="F8EZR2"/>
<comment type="catalytic activity">
    <reaction evidence="1">
        <text>(2R,3S)-3-isopropylmalate = (2S)-2-isopropylmalate</text>
        <dbReference type="Rhea" id="RHEA:32287"/>
        <dbReference type="ChEBI" id="CHEBI:1178"/>
        <dbReference type="ChEBI" id="CHEBI:35121"/>
        <dbReference type="EC" id="4.2.1.33"/>
    </reaction>
</comment>
<gene>
    <name evidence="12" type="ordered locus">Spica_2689</name>
</gene>
<evidence type="ECO:0000256" key="8">
    <source>
        <dbReference type="ARBA" id="ARBA00022605"/>
    </source>
</evidence>
<dbReference type="InterPro" id="IPR050075">
    <property type="entry name" value="LeuD"/>
</dbReference>
<comment type="subunit">
    <text evidence="5">Heterodimer of LeuC and LeuD.</text>
</comment>
<evidence type="ECO:0000313" key="13">
    <source>
        <dbReference type="Proteomes" id="UP000000503"/>
    </source>
</evidence>
<keyword evidence="9" id="KW-0456">Lyase</keyword>
<name>F8EZR2_GRAC1</name>
<dbReference type="GO" id="GO:0009098">
    <property type="term" value="P:L-leucine biosynthetic process"/>
    <property type="evidence" value="ECO:0007669"/>
    <property type="project" value="UniProtKB-UniPathway"/>
</dbReference>
<dbReference type="Pfam" id="PF00694">
    <property type="entry name" value="Aconitase_C"/>
    <property type="match status" value="1"/>
</dbReference>
<evidence type="ECO:0000256" key="6">
    <source>
        <dbReference type="ARBA" id="ARBA00011998"/>
    </source>
</evidence>
<evidence type="ECO:0000256" key="7">
    <source>
        <dbReference type="ARBA" id="ARBA00022430"/>
    </source>
</evidence>
<dbReference type="InterPro" id="IPR015928">
    <property type="entry name" value="Aconitase/3IPM_dehydase_swvl"/>
</dbReference>
<evidence type="ECO:0000256" key="1">
    <source>
        <dbReference type="ARBA" id="ARBA00000491"/>
    </source>
</evidence>
<evidence type="ECO:0000256" key="9">
    <source>
        <dbReference type="ARBA" id="ARBA00023239"/>
    </source>
</evidence>
<dbReference type="InterPro" id="IPR000573">
    <property type="entry name" value="AconitaseA/IPMdHydase_ssu_swvl"/>
</dbReference>
<dbReference type="STRING" id="744872.Spica_2689"/>
<dbReference type="NCBIfam" id="NF002458">
    <property type="entry name" value="PRK01641.1"/>
    <property type="match status" value="1"/>
</dbReference>
<dbReference type="GO" id="GO:0003861">
    <property type="term" value="F:3-isopropylmalate dehydratase activity"/>
    <property type="evidence" value="ECO:0007669"/>
    <property type="project" value="UniProtKB-EC"/>
</dbReference>
<dbReference type="CDD" id="cd01577">
    <property type="entry name" value="IPMI_Swivel"/>
    <property type="match status" value="1"/>
</dbReference>
<dbReference type="GO" id="GO:0009316">
    <property type="term" value="C:3-isopropylmalate dehydratase complex"/>
    <property type="evidence" value="ECO:0007669"/>
    <property type="project" value="InterPro"/>
</dbReference>
<dbReference type="NCBIfam" id="TIGR00171">
    <property type="entry name" value="leuD"/>
    <property type="match status" value="1"/>
</dbReference>
<comment type="function">
    <text evidence="2">Catalyzes the isomerization between 2-isopropylmalate and 3-isopropylmalate, via the formation of 2-isopropylmaleate.</text>
</comment>
<comment type="pathway">
    <text evidence="3">Amino-acid biosynthesis; L-leucine biosynthesis; L-leucine from 3-methyl-2-oxobutanoate: step 2/4.</text>
</comment>
<dbReference type="HOGENOM" id="CLU_081378_0_0_12"/>
<sequence length="222" mass="24853">MIDTRIFFITSRAVPVRGDDIDTDRIIPARFLRCVTFDGLGEQAFRDERFDEQGKEKPHPFNDVRYRGAEILVVNRNFGCGSSREHAPQALARWGIRALLGISFADIFAGNCAAIGLPVVTAPDEPVRKLQGLLEADPTLQVTLDLEALRCQVQQTPARIGSNHQSELVLEFPLTMNESHRQKFLAGTWDTMATLLQQEAAIGAVAARLPYMKGFSYEQYHH</sequence>
<protein>
    <recommendedName>
        <fullName evidence="6">3-isopropylmalate dehydratase</fullName>
        <ecNumber evidence="6">4.2.1.33</ecNumber>
    </recommendedName>
</protein>
<evidence type="ECO:0000256" key="4">
    <source>
        <dbReference type="ARBA" id="ARBA00009845"/>
    </source>
</evidence>
<dbReference type="PANTHER" id="PTHR43345">
    <property type="entry name" value="3-ISOPROPYLMALATE DEHYDRATASE SMALL SUBUNIT 2-RELATED-RELATED"/>
    <property type="match status" value="1"/>
</dbReference>
<evidence type="ECO:0000256" key="5">
    <source>
        <dbReference type="ARBA" id="ARBA00011271"/>
    </source>
</evidence>
<dbReference type="EMBL" id="CP002868">
    <property type="protein sequence ID" value="AEJ20786.1"/>
    <property type="molecule type" value="Genomic_DNA"/>
</dbReference>
<proteinExistence type="inferred from homology"/>
<dbReference type="Gene3D" id="3.20.19.10">
    <property type="entry name" value="Aconitase, domain 4"/>
    <property type="match status" value="1"/>
</dbReference>
<dbReference type="InterPro" id="IPR004431">
    <property type="entry name" value="3-IsopropMal_deHydase_ssu"/>
</dbReference>
<dbReference type="EC" id="4.2.1.33" evidence="6"/>
<dbReference type="PANTHER" id="PTHR43345:SF5">
    <property type="entry name" value="3-ISOPROPYLMALATE DEHYDRATASE SMALL SUBUNIT"/>
    <property type="match status" value="1"/>
</dbReference>
<evidence type="ECO:0000256" key="10">
    <source>
        <dbReference type="ARBA" id="ARBA00023304"/>
    </source>
</evidence>
<dbReference type="SUPFAM" id="SSF52016">
    <property type="entry name" value="LeuD/IlvD-like"/>
    <property type="match status" value="1"/>
</dbReference>
<dbReference type="InterPro" id="IPR033940">
    <property type="entry name" value="IPMI_Swivel"/>
</dbReference>
<reference evidence="13" key="1">
    <citation type="journal article" date="2013" name="Stand. Genomic Sci.">
        <title>Genome sequence of the thermophilic fresh-water bacterium Spirochaeta caldaria type strain (H1(T)), reclassification of Spirochaeta caldaria, Spirochaeta stenostrepta, and Spirochaeta zuelzerae in the genus Treponema as Treponema caldaria comb. nov., Treponema stenostrepta comb. nov., and Treponema zuelzerae comb. nov., and emendation of the genus Treponema.</title>
        <authorList>
            <person name="Abt B."/>
            <person name="Goker M."/>
            <person name="Scheuner C."/>
            <person name="Han C."/>
            <person name="Lu M."/>
            <person name="Misra M."/>
            <person name="Lapidus A."/>
            <person name="Nolan M."/>
            <person name="Lucas S."/>
            <person name="Hammon N."/>
            <person name="Deshpande S."/>
            <person name="Cheng J.F."/>
            <person name="Tapia R."/>
            <person name="Goodwin L.A."/>
            <person name="Pitluck S."/>
            <person name="Liolios K."/>
            <person name="Pagani I."/>
            <person name="Ivanova N."/>
            <person name="Mavromatis K."/>
            <person name="Mikhailova N."/>
            <person name="Huntemann M."/>
            <person name="Pati A."/>
            <person name="Chen A."/>
            <person name="Palaniappan K."/>
            <person name="Land M."/>
            <person name="Hauser L."/>
            <person name="Jeffries C.D."/>
            <person name="Rohde M."/>
            <person name="Spring S."/>
            <person name="Gronow S."/>
            <person name="Detter J.C."/>
            <person name="Bristow J."/>
            <person name="Eisen J.A."/>
            <person name="Markowitz V."/>
            <person name="Hugenholtz P."/>
            <person name="Kyrpides N.C."/>
            <person name="Woyke T."/>
            <person name="Klenk H.P."/>
        </authorList>
    </citation>
    <scope>NUCLEOTIDE SEQUENCE</scope>
    <source>
        <strain evidence="13">ATCC 51460 / DSM 7334 / H1</strain>
    </source>
</reference>
<accession>F8EZR2</accession>
<keyword evidence="8" id="KW-0028">Amino-acid biosynthesis</keyword>
<dbReference type="eggNOG" id="COG0066">
    <property type="taxonomic scope" value="Bacteria"/>
</dbReference>
<keyword evidence="13" id="KW-1185">Reference proteome</keyword>
<evidence type="ECO:0000259" key="11">
    <source>
        <dbReference type="Pfam" id="PF00694"/>
    </source>
</evidence>
<evidence type="ECO:0000256" key="2">
    <source>
        <dbReference type="ARBA" id="ARBA00002695"/>
    </source>
</evidence>
<keyword evidence="10" id="KW-0100">Branched-chain amino acid biosynthesis</keyword>
<comment type="similarity">
    <text evidence="4">Belongs to the LeuD family. LeuD type 1 subfamily.</text>
</comment>
<organism evidence="12 13">
    <name type="scientific">Gracilinema caldarium (strain ATCC 51460 / DSM 7334 / H1)</name>
    <name type="common">Treponema caldarium</name>
    <dbReference type="NCBI Taxonomy" id="744872"/>
    <lineage>
        <taxon>Bacteria</taxon>
        <taxon>Pseudomonadati</taxon>
        <taxon>Spirochaetota</taxon>
        <taxon>Spirochaetia</taxon>
        <taxon>Spirochaetales</taxon>
        <taxon>Breznakiellaceae</taxon>
        <taxon>Gracilinema</taxon>
    </lineage>
</organism>
<evidence type="ECO:0000256" key="3">
    <source>
        <dbReference type="ARBA" id="ARBA00004729"/>
    </source>
</evidence>